<dbReference type="RefSeq" id="WP_275088675.1">
    <property type="nucleotide sequence ID" value="NZ_CP119078.1"/>
</dbReference>
<name>A0ABY8AQ80_9GAMM</name>
<dbReference type="Gene3D" id="1.20.1250.20">
    <property type="entry name" value="MFS general substrate transporter like domains"/>
    <property type="match status" value="1"/>
</dbReference>
<evidence type="ECO:0000256" key="2">
    <source>
        <dbReference type="ARBA" id="ARBA00010992"/>
    </source>
</evidence>
<evidence type="ECO:0000256" key="8">
    <source>
        <dbReference type="SAM" id="Phobius"/>
    </source>
</evidence>
<evidence type="ECO:0000259" key="9">
    <source>
        <dbReference type="PROSITE" id="PS50850"/>
    </source>
</evidence>
<evidence type="ECO:0000313" key="10">
    <source>
        <dbReference type="EMBL" id="WED42859.1"/>
    </source>
</evidence>
<dbReference type="NCBIfam" id="TIGR00879">
    <property type="entry name" value="SP"/>
    <property type="match status" value="1"/>
</dbReference>
<comment type="similarity">
    <text evidence="2 7">Belongs to the major facilitator superfamily. Sugar transporter (TC 2.A.1.1) family.</text>
</comment>
<evidence type="ECO:0000313" key="11">
    <source>
        <dbReference type="Proteomes" id="UP001222087"/>
    </source>
</evidence>
<dbReference type="Proteomes" id="UP001222087">
    <property type="component" value="Chromosome"/>
</dbReference>
<comment type="subcellular location">
    <subcellularLocation>
        <location evidence="1">Membrane</location>
        <topology evidence="1">Multi-pass membrane protein</topology>
    </subcellularLocation>
</comment>
<keyword evidence="4 8" id="KW-0812">Transmembrane</keyword>
<feature type="transmembrane region" description="Helical" evidence="8">
    <location>
        <begin position="318"/>
        <end position="337"/>
    </location>
</feature>
<dbReference type="InterPro" id="IPR036259">
    <property type="entry name" value="MFS_trans_sf"/>
</dbReference>
<dbReference type="PANTHER" id="PTHR48020">
    <property type="entry name" value="PROTON MYO-INOSITOL COTRANSPORTER"/>
    <property type="match status" value="1"/>
</dbReference>
<feature type="transmembrane region" description="Helical" evidence="8">
    <location>
        <begin position="378"/>
        <end position="402"/>
    </location>
</feature>
<feature type="transmembrane region" description="Helical" evidence="8">
    <location>
        <begin position="243"/>
        <end position="265"/>
    </location>
</feature>
<dbReference type="EMBL" id="CP119078">
    <property type="protein sequence ID" value="WED42859.1"/>
    <property type="molecule type" value="Genomic_DNA"/>
</dbReference>
<dbReference type="SUPFAM" id="SSF103473">
    <property type="entry name" value="MFS general substrate transporter"/>
    <property type="match status" value="1"/>
</dbReference>
<dbReference type="PROSITE" id="PS50850">
    <property type="entry name" value="MFS"/>
    <property type="match status" value="1"/>
</dbReference>
<keyword evidence="6 8" id="KW-0472">Membrane</keyword>
<protein>
    <submittedName>
        <fullName evidence="10">Sugar porter family MFS transporter</fullName>
    </submittedName>
</protein>
<dbReference type="PRINTS" id="PR00171">
    <property type="entry name" value="SUGRTRNSPORT"/>
</dbReference>
<feature type="domain" description="Major facilitator superfamily (MFS) profile" evidence="9">
    <location>
        <begin position="12"/>
        <end position="433"/>
    </location>
</feature>
<evidence type="ECO:0000256" key="7">
    <source>
        <dbReference type="RuleBase" id="RU003346"/>
    </source>
</evidence>
<feature type="transmembrane region" description="Helical" evidence="8">
    <location>
        <begin position="343"/>
        <end position="366"/>
    </location>
</feature>
<evidence type="ECO:0000256" key="6">
    <source>
        <dbReference type="ARBA" id="ARBA00023136"/>
    </source>
</evidence>
<dbReference type="InterPro" id="IPR020846">
    <property type="entry name" value="MFS_dom"/>
</dbReference>
<dbReference type="InterPro" id="IPR005828">
    <property type="entry name" value="MFS_sugar_transport-like"/>
</dbReference>
<evidence type="ECO:0000256" key="5">
    <source>
        <dbReference type="ARBA" id="ARBA00022989"/>
    </source>
</evidence>
<dbReference type="InterPro" id="IPR050814">
    <property type="entry name" value="Myo-inositol_Transporter"/>
</dbReference>
<feature type="transmembrane region" description="Helical" evidence="8">
    <location>
        <begin position="408"/>
        <end position="429"/>
    </location>
</feature>
<proteinExistence type="inferred from homology"/>
<keyword evidence="3 7" id="KW-0813">Transport</keyword>
<keyword evidence="11" id="KW-1185">Reference proteome</keyword>
<dbReference type="PROSITE" id="PS00217">
    <property type="entry name" value="SUGAR_TRANSPORT_2"/>
    <property type="match status" value="1"/>
</dbReference>
<evidence type="ECO:0000256" key="1">
    <source>
        <dbReference type="ARBA" id="ARBA00004141"/>
    </source>
</evidence>
<dbReference type="InterPro" id="IPR005829">
    <property type="entry name" value="Sugar_transporter_CS"/>
</dbReference>
<organism evidence="10 11">
    <name type="scientific">Legionella cardiaca</name>
    <dbReference type="NCBI Taxonomy" id="1071983"/>
    <lineage>
        <taxon>Bacteria</taxon>
        <taxon>Pseudomonadati</taxon>
        <taxon>Pseudomonadota</taxon>
        <taxon>Gammaproteobacteria</taxon>
        <taxon>Legionellales</taxon>
        <taxon>Legionellaceae</taxon>
        <taxon>Legionella</taxon>
    </lineage>
</organism>
<dbReference type="Pfam" id="PF00083">
    <property type="entry name" value="Sugar_tr"/>
    <property type="match status" value="1"/>
</dbReference>
<evidence type="ECO:0000256" key="3">
    <source>
        <dbReference type="ARBA" id="ARBA00022448"/>
    </source>
</evidence>
<sequence>MGKGMNRFVLLIALIAGFAGFLFGFDSSVIADIQDQVTQQLSLSNWQWSQVVSFSLLGSIFGIPLSSFIADKLSRRTLLKIVALGFIVGTSFCAQAHNLQYLLLGRFIIGICIGIASYAAPLFISEIAPPQQRGTLILINGLAITFGQTAAYLVGYAVHDLFTTSWRLLLWLGVLPALILYFGLYLVPHSPRWLIKKYGPAEAQKVLEKTRSNKTDVQEELQEIKAAMQQVKPNFKLLLKPPIFFVLLLGIALGVFQQLSGINAIMFYGPMIFMSAGFFSIKNAILATFWISLLNFLLTLFTSLFIDRFGRRPMLLTGTLMAGLSLLGVSLVFYYSVSDHQGWMLFFMTLYVIGYCISLGSIFWVLIAEIYPNQVRGFAMSIASLMHWIANFLVSISFLKFYEQLGEVSVFAIFSLVCFLSFVVTYFFVPETTGMSLEKIEHNLQTGKRLREIGQPGNNGRKKRKSLLGPKSVINYFRAANVDEM</sequence>
<feature type="transmembrane region" description="Helical" evidence="8">
    <location>
        <begin position="168"/>
        <end position="187"/>
    </location>
</feature>
<feature type="transmembrane region" description="Helical" evidence="8">
    <location>
        <begin position="77"/>
        <end position="97"/>
    </location>
</feature>
<dbReference type="PROSITE" id="PS00216">
    <property type="entry name" value="SUGAR_TRANSPORT_1"/>
    <property type="match status" value="1"/>
</dbReference>
<gene>
    <name evidence="10" type="ORF">PXX05_13290</name>
</gene>
<accession>A0ABY8AQ80</accession>
<feature type="transmembrane region" description="Helical" evidence="8">
    <location>
        <begin position="285"/>
        <end position="306"/>
    </location>
</feature>
<dbReference type="InterPro" id="IPR003663">
    <property type="entry name" value="Sugar/inositol_transpt"/>
</dbReference>
<reference evidence="10 11" key="1">
    <citation type="submission" date="2023-02" db="EMBL/GenBank/DDBJ databases">
        <title>Genome Sequence of L. cardiaca H63T.</title>
        <authorList>
            <person name="Lopez A.E."/>
            <person name="Cianciotto N.P."/>
        </authorList>
    </citation>
    <scope>NUCLEOTIDE SEQUENCE [LARGE SCALE GENOMIC DNA]</scope>
    <source>
        <strain evidence="10 11">H63</strain>
    </source>
</reference>
<feature type="transmembrane region" description="Helical" evidence="8">
    <location>
        <begin position="136"/>
        <end position="156"/>
    </location>
</feature>
<feature type="transmembrane region" description="Helical" evidence="8">
    <location>
        <begin position="103"/>
        <end position="124"/>
    </location>
</feature>
<keyword evidence="5 8" id="KW-1133">Transmembrane helix</keyword>
<feature type="transmembrane region" description="Helical" evidence="8">
    <location>
        <begin position="47"/>
        <end position="70"/>
    </location>
</feature>
<evidence type="ECO:0000256" key="4">
    <source>
        <dbReference type="ARBA" id="ARBA00022692"/>
    </source>
</evidence>
<dbReference type="PANTHER" id="PTHR48020:SF12">
    <property type="entry name" value="PROTON MYO-INOSITOL COTRANSPORTER"/>
    <property type="match status" value="1"/>
</dbReference>